<reference evidence="1 2" key="1">
    <citation type="journal article" date="2023" name="Genes (Basel)">
        <title>Chromosome-Level Genome Assembly and Circadian Gene Repertoire of the Patagonia Blennie Eleginops maclovinus-The Closest Ancestral Proxy of Antarctic Cryonotothenioids.</title>
        <authorList>
            <person name="Cheng C.C."/>
            <person name="Rivera-Colon A.G."/>
            <person name="Minhas B.F."/>
            <person name="Wilson L."/>
            <person name="Rayamajhi N."/>
            <person name="Vargas-Chacoff L."/>
            <person name="Catchen J.M."/>
        </authorList>
    </citation>
    <scope>NUCLEOTIDE SEQUENCE [LARGE SCALE GENOMIC DNA]</scope>
    <source>
        <strain evidence="1">JMC-PN-2008</strain>
    </source>
</reference>
<sequence>MPLAVGPLSFSCSGGLGLAGILPALAPVGGDCRILPALTGRGRTVCILPALDCSVGGGRGASSLHLNCSCGPGLSRKPPCTLLLCVAGLSGSPCTFNGSGGPENVCIPLKLAARGGRGGVLPAKLSALWGDWPHPPRDF</sequence>
<keyword evidence="2" id="KW-1185">Reference proteome</keyword>
<name>A0AAN7XED5_ELEMC</name>
<comment type="caution">
    <text evidence="1">The sequence shown here is derived from an EMBL/GenBank/DDBJ whole genome shotgun (WGS) entry which is preliminary data.</text>
</comment>
<proteinExistence type="predicted"/>
<dbReference type="EMBL" id="JAUZQC010000014">
    <property type="protein sequence ID" value="KAK5859312.1"/>
    <property type="molecule type" value="Genomic_DNA"/>
</dbReference>
<dbReference type="Proteomes" id="UP001346869">
    <property type="component" value="Unassembled WGS sequence"/>
</dbReference>
<accession>A0AAN7XED5</accession>
<dbReference type="AlphaFoldDB" id="A0AAN7XED5"/>
<organism evidence="1 2">
    <name type="scientific">Eleginops maclovinus</name>
    <name type="common">Patagonian blennie</name>
    <name type="synonym">Eleginus maclovinus</name>
    <dbReference type="NCBI Taxonomy" id="56733"/>
    <lineage>
        <taxon>Eukaryota</taxon>
        <taxon>Metazoa</taxon>
        <taxon>Chordata</taxon>
        <taxon>Craniata</taxon>
        <taxon>Vertebrata</taxon>
        <taxon>Euteleostomi</taxon>
        <taxon>Actinopterygii</taxon>
        <taxon>Neopterygii</taxon>
        <taxon>Teleostei</taxon>
        <taxon>Neoteleostei</taxon>
        <taxon>Acanthomorphata</taxon>
        <taxon>Eupercaria</taxon>
        <taxon>Perciformes</taxon>
        <taxon>Notothenioidei</taxon>
        <taxon>Eleginopidae</taxon>
        <taxon>Eleginops</taxon>
    </lineage>
</organism>
<evidence type="ECO:0000313" key="1">
    <source>
        <dbReference type="EMBL" id="KAK5859312.1"/>
    </source>
</evidence>
<protein>
    <submittedName>
        <fullName evidence="1">Uncharacterized protein</fullName>
    </submittedName>
</protein>
<evidence type="ECO:0000313" key="2">
    <source>
        <dbReference type="Proteomes" id="UP001346869"/>
    </source>
</evidence>
<gene>
    <name evidence="1" type="ORF">PBY51_020876</name>
</gene>
<reference evidence="1 2" key="2">
    <citation type="journal article" date="2023" name="Mol. Biol. Evol.">
        <title>Genomics of Secondarily Temperate Adaptation in the Only Non-Antarctic Icefish.</title>
        <authorList>
            <person name="Rivera-Colon A.G."/>
            <person name="Rayamajhi N."/>
            <person name="Minhas B.F."/>
            <person name="Madrigal G."/>
            <person name="Bilyk K.T."/>
            <person name="Yoon V."/>
            <person name="Hune M."/>
            <person name="Gregory S."/>
            <person name="Cheng C.H.C."/>
            <person name="Catchen J.M."/>
        </authorList>
    </citation>
    <scope>NUCLEOTIDE SEQUENCE [LARGE SCALE GENOMIC DNA]</scope>
    <source>
        <strain evidence="1">JMC-PN-2008</strain>
    </source>
</reference>